<reference evidence="1 2" key="1">
    <citation type="submission" date="2021-12" db="EMBL/GenBank/DDBJ databases">
        <title>Genome sequencing of bacteria with rrn-lacking chromosome and rrn-plasmid.</title>
        <authorList>
            <person name="Anda M."/>
            <person name="Iwasaki W."/>
        </authorList>
    </citation>
    <scope>NUCLEOTIDE SEQUENCE [LARGE SCALE GENOMIC DNA]</scope>
    <source>
        <strain evidence="1 2">NBRC 15940</strain>
    </source>
</reference>
<evidence type="ECO:0000313" key="2">
    <source>
        <dbReference type="Proteomes" id="UP001310022"/>
    </source>
</evidence>
<keyword evidence="2" id="KW-1185">Reference proteome</keyword>
<dbReference type="EMBL" id="BQKE01000016">
    <property type="protein sequence ID" value="GJM65148.1"/>
    <property type="molecule type" value="Genomic_DNA"/>
</dbReference>
<dbReference type="AlphaFoldDB" id="A0AAN4W5R5"/>
<protein>
    <submittedName>
        <fullName evidence="1">Uncharacterized protein</fullName>
    </submittedName>
</protein>
<gene>
    <name evidence="1" type="ORF">PEDI_57000</name>
</gene>
<accession>A0AAN4W5R5</accession>
<dbReference type="Proteomes" id="UP001310022">
    <property type="component" value="Unassembled WGS sequence"/>
</dbReference>
<sequence length="55" mass="6184">MEVEGAPRVYAGFLKGPGKSNNILNFTINFIILLRYSDRLSPISLNSIIIFGYSY</sequence>
<evidence type="ECO:0000313" key="1">
    <source>
        <dbReference type="EMBL" id="GJM65148.1"/>
    </source>
</evidence>
<proteinExistence type="predicted"/>
<organism evidence="1 2">
    <name type="scientific">Persicobacter diffluens</name>
    <dbReference type="NCBI Taxonomy" id="981"/>
    <lineage>
        <taxon>Bacteria</taxon>
        <taxon>Pseudomonadati</taxon>
        <taxon>Bacteroidota</taxon>
        <taxon>Cytophagia</taxon>
        <taxon>Cytophagales</taxon>
        <taxon>Persicobacteraceae</taxon>
        <taxon>Persicobacter</taxon>
    </lineage>
</organism>
<name>A0AAN4W5R5_9BACT</name>
<comment type="caution">
    <text evidence="1">The sequence shown here is derived from an EMBL/GenBank/DDBJ whole genome shotgun (WGS) entry which is preliminary data.</text>
</comment>